<gene>
    <name evidence="9" type="ORF">NHX12_024918</name>
</gene>
<feature type="compositionally biased region" description="Pro residues" evidence="6">
    <location>
        <begin position="340"/>
        <end position="350"/>
    </location>
</feature>
<keyword evidence="5 7" id="KW-0472">Membrane</keyword>
<proteinExistence type="predicted"/>
<evidence type="ECO:0000256" key="1">
    <source>
        <dbReference type="ARBA" id="ARBA00004141"/>
    </source>
</evidence>
<feature type="compositionally biased region" description="Pro residues" evidence="6">
    <location>
        <begin position="456"/>
        <end position="467"/>
    </location>
</feature>
<dbReference type="Proteomes" id="UP001148018">
    <property type="component" value="Unassembled WGS sequence"/>
</dbReference>
<evidence type="ECO:0000256" key="2">
    <source>
        <dbReference type="ARBA" id="ARBA00022692"/>
    </source>
</evidence>
<feature type="transmembrane region" description="Helical" evidence="7">
    <location>
        <begin position="155"/>
        <end position="178"/>
    </location>
</feature>
<dbReference type="InterPro" id="IPR013122">
    <property type="entry name" value="PKD1_2_channel"/>
</dbReference>
<evidence type="ECO:0000313" key="10">
    <source>
        <dbReference type="Proteomes" id="UP001148018"/>
    </source>
</evidence>
<evidence type="ECO:0000313" key="9">
    <source>
        <dbReference type="EMBL" id="KAJ3607867.1"/>
    </source>
</evidence>
<name>A0A9Q0EH89_9TELE</name>
<evidence type="ECO:0000256" key="3">
    <source>
        <dbReference type="ARBA" id="ARBA00022737"/>
    </source>
</evidence>
<keyword evidence="4 7" id="KW-1133">Transmembrane helix</keyword>
<evidence type="ECO:0000256" key="7">
    <source>
        <dbReference type="SAM" id="Phobius"/>
    </source>
</evidence>
<comment type="subcellular location">
    <subcellularLocation>
        <location evidence="1">Membrane</location>
        <topology evidence="1">Multi-pass membrane protein</topology>
    </subcellularLocation>
</comment>
<keyword evidence="2 7" id="KW-0812">Transmembrane</keyword>
<feature type="transmembrane region" description="Helical" evidence="7">
    <location>
        <begin position="248"/>
        <end position="270"/>
    </location>
</feature>
<keyword evidence="10" id="KW-1185">Reference proteome</keyword>
<dbReference type="PANTHER" id="PTHR46730:SF2">
    <property type="entry name" value="POLYCYSTIN-1 ISOFORM X1"/>
    <property type="match status" value="1"/>
</dbReference>
<dbReference type="GO" id="GO:0006816">
    <property type="term" value="P:calcium ion transport"/>
    <property type="evidence" value="ECO:0007669"/>
    <property type="project" value="TreeGrafter"/>
</dbReference>
<dbReference type="GO" id="GO:0005886">
    <property type="term" value="C:plasma membrane"/>
    <property type="evidence" value="ECO:0007669"/>
    <property type="project" value="TreeGrafter"/>
</dbReference>
<dbReference type="AlphaFoldDB" id="A0A9Q0EH89"/>
<comment type="caution">
    <text evidence="9">The sequence shown here is derived from an EMBL/GenBank/DDBJ whole genome shotgun (WGS) entry which is preliminary data.</text>
</comment>
<dbReference type="EMBL" id="JANIIK010000040">
    <property type="protein sequence ID" value="KAJ3607867.1"/>
    <property type="molecule type" value="Genomic_DNA"/>
</dbReference>
<feature type="transmembrane region" description="Helical" evidence="7">
    <location>
        <begin position="114"/>
        <end position="135"/>
    </location>
</feature>
<dbReference type="Pfam" id="PF08016">
    <property type="entry name" value="PKD_channel"/>
    <property type="match status" value="1"/>
</dbReference>
<evidence type="ECO:0000259" key="8">
    <source>
        <dbReference type="Pfam" id="PF08016"/>
    </source>
</evidence>
<organism evidence="9 10">
    <name type="scientific">Muraenolepis orangiensis</name>
    <name type="common">Patagonian moray cod</name>
    <dbReference type="NCBI Taxonomy" id="630683"/>
    <lineage>
        <taxon>Eukaryota</taxon>
        <taxon>Metazoa</taxon>
        <taxon>Chordata</taxon>
        <taxon>Craniata</taxon>
        <taxon>Vertebrata</taxon>
        <taxon>Euteleostomi</taxon>
        <taxon>Actinopterygii</taxon>
        <taxon>Neopterygii</taxon>
        <taxon>Teleostei</taxon>
        <taxon>Neoteleostei</taxon>
        <taxon>Acanthomorphata</taxon>
        <taxon>Zeiogadaria</taxon>
        <taxon>Gadariae</taxon>
        <taxon>Gadiformes</taxon>
        <taxon>Muraenolepidoidei</taxon>
        <taxon>Muraenolepididae</taxon>
        <taxon>Muraenolepis</taxon>
    </lineage>
</organism>
<dbReference type="OrthoDB" id="6022660at2759"/>
<evidence type="ECO:0000256" key="4">
    <source>
        <dbReference type="ARBA" id="ARBA00022989"/>
    </source>
</evidence>
<reference evidence="9" key="1">
    <citation type="submission" date="2022-07" db="EMBL/GenBank/DDBJ databases">
        <title>Chromosome-level genome of Muraenolepis orangiensis.</title>
        <authorList>
            <person name="Kim J."/>
        </authorList>
    </citation>
    <scope>NUCLEOTIDE SEQUENCE</scope>
    <source>
        <strain evidence="9">KU_S4_2022</strain>
        <tissue evidence="9">Muscle</tissue>
    </source>
</reference>
<feature type="region of interest" description="Disordered" evidence="6">
    <location>
        <begin position="321"/>
        <end position="366"/>
    </location>
</feature>
<feature type="domain" description="Polycystin cation channel PKD1/PKD2" evidence="8">
    <location>
        <begin position="82"/>
        <end position="207"/>
    </location>
</feature>
<dbReference type="PANTHER" id="PTHR46730">
    <property type="entry name" value="POLYCYSTIN-1"/>
    <property type="match status" value="1"/>
</dbReference>
<keyword evidence="3" id="KW-0677">Repeat</keyword>
<accession>A0A9Q0EH89</accession>
<evidence type="ECO:0000256" key="5">
    <source>
        <dbReference type="ARBA" id="ARBA00023136"/>
    </source>
</evidence>
<sequence length="552" mass="59659">MDSVLVPHLHLRPWPLRLVGLPRLRVTPYISGDLAAPEVVPLGNSSAATGRLLAELAAVGGATRRFRTLSVDFTQYHRETGLLVLLFTAALLFLAGEVRAMASERAQYARQGWRWLQLCLASLSLGTAMLQLQFLSQASSCVQQLRSSADIFVDFRSAALLGVRWSQLAAVLLTLLLLKLLGTLRFVRRWVLGGRVLALAWRELGAAFSVSTQGFGSPWQAGVSAVSLLRGRVVLRRLRGAHPVLGPLFTLLLTGGGLWVLARLCGAVMIRHYRTAKAEMYQPAVGPQDYEMVELFIKRLKLWMGLTKAKEFRHRVKFEGMGSPPSRGSCRDSLLAPSPSVSPSPRPPSASPSVRSEDSCASADPAPDFQERLDRLLPGVDAVLSGFERVIRVMEEVHCLEASVAHPRRPRISLPTSASFDASALLPLPSARPNHFGVRLRNSRSESYSAELSPGAAPPGATPPGATPPGDHLRGPPGTAEPSVPRRRAWHSGSSHWADAALGVLLAPESRVGDALLATGRPRSEEGVWGIVGDGAPIKRKAWISSDVAENE</sequence>
<protein>
    <recommendedName>
        <fullName evidence="8">Polycystin cation channel PKD1/PKD2 domain-containing protein</fullName>
    </recommendedName>
</protein>
<feature type="transmembrane region" description="Helical" evidence="7">
    <location>
        <begin position="82"/>
        <end position="102"/>
    </location>
</feature>
<evidence type="ECO:0000256" key="6">
    <source>
        <dbReference type="SAM" id="MobiDB-lite"/>
    </source>
</evidence>
<dbReference type="GO" id="GO:0005261">
    <property type="term" value="F:monoatomic cation channel activity"/>
    <property type="evidence" value="ECO:0007669"/>
    <property type="project" value="TreeGrafter"/>
</dbReference>
<feature type="region of interest" description="Disordered" evidence="6">
    <location>
        <begin position="442"/>
        <end position="492"/>
    </location>
</feature>